<dbReference type="InterPro" id="IPR007267">
    <property type="entry name" value="GtrA_DPMS_TM"/>
</dbReference>
<dbReference type="PANTHER" id="PTHR38459:SF1">
    <property type="entry name" value="PROPHAGE BACTOPRENOL-LINKED GLUCOSE TRANSLOCASE HOMOLOG"/>
    <property type="match status" value="1"/>
</dbReference>
<dbReference type="Proteomes" id="UP000003165">
    <property type="component" value="Unassembled WGS sequence"/>
</dbReference>
<feature type="domain" description="GtrA/DPMS transmembrane" evidence="7">
    <location>
        <begin position="8"/>
        <end position="122"/>
    </location>
</feature>
<dbReference type="InterPro" id="IPR051401">
    <property type="entry name" value="GtrA_CellWall_Glycosyl"/>
</dbReference>
<protein>
    <submittedName>
        <fullName evidence="8">GtrA family protein</fullName>
    </submittedName>
</protein>
<comment type="subcellular location">
    <subcellularLocation>
        <location evidence="1">Membrane</location>
        <topology evidence="1">Multi-pass membrane protein</topology>
    </subcellularLocation>
</comment>
<dbReference type="GO" id="GO:0000271">
    <property type="term" value="P:polysaccharide biosynthetic process"/>
    <property type="evidence" value="ECO:0007669"/>
    <property type="project" value="InterPro"/>
</dbReference>
<accession>B9Z167</accession>
<evidence type="ECO:0000256" key="1">
    <source>
        <dbReference type="ARBA" id="ARBA00004141"/>
    </source>
</evidence>
<organism evidence="8 9">
    <name type="scientific">Pseudogulbenkiania ferrooxidans 2002</name>
    <dbReference type="NCBI Taxonomy" id="279714"/>
    <lineage>
        <taxon>Bacteria</taxon>
        <taxon>Pseudomonadati</taxon>
        <taxon>Pseudomonadota</taxon>
        <taxon>Betaproteobacteria</taxon>
        <taxon>Neisseriales</taxon>
        <taxon>Chromobacteriaceae</taxon>
        <taxon>Pseudogulbenkiania</taxon>
    </lineage>
</organism>
<keyword evidence="4 6" id="KW-1133">Transmembrane helix</keyword>
<dbReference type="PANTHER" id="PTHR38459">
    <property type="entry name" value="PROPHAGE BACTOPRENOL-LINKED GLUCOSE TRANSLOCASE HOMOLOG"/>
    <property type="match status" value="1"/>
</dbReference>
<proteinExistence type="inferred from homology"/>
<keyword evidence="9" id="KW-1185">Reference proteome</keyword>
<feature type="transmembrane region" description="Helical" evidence="6">
    <location>
        <begin position="72"/>
        <end position="95"/>
    </location>
</feature>
<evidence type="ECO:0000256" key="5">
    <source>
        <dbReference type="ARBA" id="ARBA00023136"/>
    </source>
</evidence>
<dbReference type="AlphaFoldDB" id="B9Z167"/>
<evidence type="ECO:0000256" key="2">
    <source>
        <dbReference type="ARBA" id="ARBA00009399"/>
    </source>
</evidence>
<dbReference type="eggNOG" id="COG2246">
    <property type="taxonomic scope" value="Bacteria"/>
</dbReference>
<sequence length="128" mass="14265">MKRELLVFGCVGVSAMLAHFVIVSLWLVPLGLPPLAANVAAFLLAFQISYWGHRRLTFQAHHVPHRQSLPRFFGVASLSFGLNEALYFVLLRFTALDYRSALLLVLVLVAVFTFALSKLWAFAGKHPA</sequence>
<keyword evidence="5 6" id="KW-0472">Membrane</keyword>
<evidence type="ECO:0000259" key="7">
    <source>
        <dbReference type="Pfam" id="PF04138"/>
    </source>
</evidence>
<feature type="transmembrane region" description="Helical" evidence="6">
    <location>
        <begin position="34"/>
        <end position="51"/>
    </location>
</feature>
<evidence type="ECO:0000313" key="9">
    <source>
        <dbReference type="Proteomes" id="UP000003165"/>
    </source>
</evidence>
<comment type="similarity">
    <text evidence="2">Belongs to the GtrA family.</text>
</comment>
<name>B9Z167_9NEIS</name>
<comment type="caution">
    <text evidence="8">The sequence shown here is derived from an EMBL/GenBank/DDBJ whole genome shotgun (WGS) entry which is preliminary data.</text>
</comment>
<feature type="transmembrane region" description="Helical" evidence="6">
    <location>
        <begin position="101"/>
        <end position="123"/>
    </location>
</feature>
<evidence type="ECO:0000256" key="3">
    <source>
        <dbReference type="ARBA" id="ARBA00022692"/>
    </source>
</evidence>
<evidence type="ECO:0000256" key="6">
    <source>
        <dbReference type="SAM" id="Phobius"/>
    </source>
</evidence>
<dbReference type="Pfam" id="PF04138">
    <property type="entry name" value="GtrA_DPMS_TM"/>
    <property type="match status" value="1"/>
</dbReference>
<reference evidence="8 9" key="1">
    <citation type="submission" date="2009-02" db="EMBL/GenBank/DDBJ databases">
        <title>Sequencing of the draft genome and assembly of Lutiella nitroferrum 2002.</title>
        <authorList>
            <consortium name="US DOE Joint Genome Institute (JGI-PGF)"/>
            <person name="Lucas S."/>
            <person name="Copeland A."/>
            <person name="Lapidus A."/>
            <person name="Glavina del Rio T."/>
            <person name="Tice H."/>
            <person name="Bruce D."/>
            <person name="Goodwin L."/>
            <person name="Pitluck S."/>
            <person name="Larimer F."/>
            <person name="Land M.L."/>
            <person name="Hauser L."/>
            <person name="Coates J.D."/>
        </authorList>
    </citation>
    <scope>NUCLEOTIDE SEQUENCE [LARGE SCALE GENOMIC DNA]</scope>
    <source>
        <strain evidence="8 9">2002</strain>
    </source>
</reference>
<dbReference type="GO" id="GO:0005886">
    <property type="term" value="C:plasma membrane"/>
    <property type="evidence" value="ECO:0007669"/>
    <property type="project" value="TreeGrafter"/>
</dbReference>
<evidence type="ECO:0000256" key="4">
    <source>
        <dbReference type="ARBA" id="ARBA00022989"/>
    </source>
</evidence>
<gene>
    <name evidence="8" type="ORF">FuraDRAFT_1102</name>
</gene>
<feature type="transmembrane region" description="Helical" evidence="6">
    <location>
        <begin position="5"/>
        <end position="28"/>
    </location>
</feature>
<evidence type="ECO:0000313" key="8">
    <source>
        <dbReference type="EMBL" id="EEG09162.1"/>
    </source>
</evidence>
<dbReference type="RefSeq" id="WP_008953122.1">
    <property type="nucleotide sequence ID" value="NZ_ACIS01000003.1"/>
</dbReference>
<keyword evidence="3 6" id="KW-0812">Transmembrane</keyword>
<dbReference type="EMBL" id="ACIS01000003">
    <property type="protein sequence ID" value="EEG09162.1"/>
    <property type="molecule type" value="Genomic_DNA"/>
</dbReference>